<comment type="subcellular location">
    <subcellularLocation>
        <location evidence="1">Endoplasmic reticulum membrane</location>
        <topology evidence="1">Multi-pass membrane protein</topology>
    </subcellularLocation>
</comment>
<dbReference type="PANTHER" id="PTHR12646:SF0">
    <property type="entry name" value="DOL-P-MAN:MAN(5)GLCNAC(2)-PP-DOL ALPHA-1,3-MANNOSYLTRANSFERASE"/>
    <property type="match status" value="1"/>
</dbReference>
<comment type="caution">
    <text evidence="12">The sequence shown here is derived from an EMBL/GenBank/DDBJ whole genome shotgun (WGS) entry which is preliminary data.</text>
</comment>
<evidence type="ECO:0000256" key="3">
    <source>
        <dbReference type="ARBA" id="ARBA00011964"/>
    </source>
</evidence>
<evidence type="ECO:0000256" key="4">
    <source>
        <dbReference type="ARBA" id="ARBA00022676"/>
    </source>
</evidence>
<feature type="transmembrane region" description="Helical" evidence="11">
    <location>
        <begin position="175"/>
        <end position="195"/>
    </location>
</feature>
<feature type="transmembrane region" description="Helical" evidence="11">
    <location>
        <begin position="400"/>
        <end position="419"/>
    </location>
</feature>
<dbReference type="AlphaFoldDB" id="A0A5A8CQL0"/>
<name>A0A5A8CQL0_CAFRO</name>
<comment type="pathway">
    <text evidence="2">Protein modification; protein glycosylation.</text>
</comment>
<dbReference type="Proteomes" id="UP000323011">
    <property type="component" value="Unassembled WGS sequence"/>
</dbReference>
<keyword evidence="7" id="KW-0256">Endoplasmic reticulum</keyword>
<feature type="transmembrane region" description="Helical" evidence="11">
    <location>
        <begin position="296"/>
        <end position="315"/>
    </location>
</feature>
<dbReference type="GO" id="GO:0052925">
    <property type="term" value="F:dol-P-Man:Man(5)GlcNAc(2)-PP-Dol alpha-1,3-mannosyltransferase activity"/>
    <property type="evidence" value="ECO:0007669"/>
    <property type="project" value="UniProtKB-EC"/>
</dbReference>
<evidence type="ECO:0000256" key="11">
    <source>
        <dbReference type="SAM" id="Phobius"/>
    </source>
</evidence>
<evidence type="ECO:0000256" key="1">
    <source>
        <dbReference type="ARBA" id="ARBA00004477"/>
    </source>
</evidence>
<feature type="transmembrane region" description="Helical" evidence="11">
    <location>
        <begin position="201"/>
        <end position="231"/>
    </location>
</feature>
<protein>
    <recommendedName>
        <fullName evidence="3">dolichyl-P-Man:Man5GlcNAc2-PP-dolichol alpha-1,3-mannosyltransferase</fullName>
        <ecNumber evidence="3">2.4.1.258</ecNumber>
    </recommendedName>
</protein>
<dbReference type="GO" id="GO:0005789">
    <property type="term" value="C:endoplasmic reticulum membrane"/>
    <property type="evidence" value="ECO:0007669"/>
    <property type="project" value="UniProtKB-SubCell"/>
</dbReference>
<comment type="catalytic activity">
    <reaction evidence="10">
        <text>an alpha-D-Man-(1-&gt;2)-alpha-D-Man-(1-&gt;2)-alpha-D-Man-(1-&gt;3)-[alpha-D-Man-(1-&gt;6)]-beta-D-Man-(1-&gt;4)-beta-D-GlcNAc-(1-&gt;4)-alpha-D-GlcNAc-diphospho-di-trans,poly-cis-dolichol + a di-trans,poly-cis-dolichyl beta-D-mannosyl phosphate = an alpha-D-Man-(1-&gt;2)-alpha-D-Man-(1-&gt;2)-alpha-D-Man-(1-&gt;3)-[alpha-D-Man-(1-&gt;3)-alpha-D-Man-(1-&gt;6)]-beta-D-Man-(1-&gt;4)-beta-D-GlcNAc-(1-&gt;4)-alpha-D-GlcNAc-diphospho-di-trans,poly-cis-dolichol + a di-trans,poly-cis-dolichyl phosphate + H(+)</text>
        <dbReference type="Rhea" id="RHEA:29527"/>
        <dbReference type="Rhea" id="RHEA-COMP:19498"/>
        <dbReference type="Rhea" id="RHEA-COMP:19501"/>
        <dbReference type="Rhea" id="RHEA-COMP:19516"/>
        <dbReference type="Rhea" id="RHEA-COMP:19517"/>
        <dbReference type="ChEBI" id="CHEBI:15378"/>
        <dbReference type="ChEBI" id="CHEBI:57683"/>
        <dbReference type="ChEBI" id="CHEBI:58211"/>
        <dbReference type="ChEBI" id="CHEBI:132515"/>
        <dbReference type="ChEBI" id="CHEBI:132516"/>
        <dbReference type="EC" id="2.4.1.258"/>
    </reaction>
    <physiologicalReaction direction="left-to-right" evidence="10">
        <dbReference type="Rhea" id="RHEA:29528"/>
    </physiologicalReaction>
</comment>
<evidence type="ECO:0000256" key="5">
    <source>
        <dbReference type="ARBA" id="ARBA00022679"/>
    </source>
</evidence>
<gene>
    <name evidence="12" type="ORF">FNF29_02123</name>
</gene>
<evidence type="ECO:0000313" key="13">
    <source>
        <dbReference type="Proteomes" id="UP000323011"/>
    </source>
</evidence>
<evidence type="ECO:0000256" key="8">
    <source>
        <dbReference type="ARBA" id="ARBA00022989"/>
    </source>
</evidence>
<organism evidence="12 13">
    <name type="scientific">Cafeteria roenbergensis</name>
    <name type="common">Marine flagellate</name>
    <dbReference type="NCBI Taxonomy" id="33653"/>
    <lineage>
        <taxon>Eukaryota</taxon>
        <taxon>Sar</taxon>
        <taxon>Stramenopiles</taxon>
        <taxon>Bigyra</taxon>
        <taxon>Opalozoa</taxon>
        <taxon>Bicosoecida</taxon>
        <taxon>Cafeteriaceae</taxon>
        <taxon>Cafeteria</taxon>
    </lineage>
</organism>
<feature type="transmembrane region" description="Helical" evidence="11">
    <location>
        <begin position="361"/>
        <end position="388"/>
    </location>
</feature>
<feature type="transmembrane region" description="Helical" evidence="11">
    <location>
        <begin position="238"/>
        <end position="259"/>
    </location>
</feature>
<evidence type="ECO:0000256" key="10">
    <source>
        <dbReference type="ARBA" id="ARBA00049506"/>
    </source>
</evidence>
<dbReference type="EC" id="2.4.1.258" evidence="3"/>
<feature type="transmembrane region" description="Helical" evidence="11">
    <location>
        <begin position="336"/>
        <end position="355"/>
    </location>
</feature>
<keyword evidence="5" id="KW-0808">Transferase</keyword>
<evidence type="ECO:0000256" key="7">
    <source>
        <dbReference type="ARBA" id="ARBA00022824"/>
    </source>
</evidence>
<dbReference type="Pfam" id="PF05208">
    <property type="entry name" value="ALG3"/>
    <property type="match status" value="2"/>
</dbReference>
<evidence type="ECO:0000256" key="2">
    <source>
        <dbReference type="ARBA" id="ARBA00004922"/>
    </source>
</evidence>
<keyword evidence="4" id="KW-0328">Glycosyltransferase</keyword>
<keyword evidence="8 11" id="KW-1133">Transmembrane helix</keyword>
<sequence>MLAELKGAAAGLDSALRLRLSTPLYVALVAAWVAFEVRSSMDAVGGAESFIFDWDAYMEQAFMVEQGETNYSLIRGDTGALVYPGGHVAIHVAMRRGFDWNCANWTTEHAHSLHTKPEGYAHRTHRPNETIRRVQTLYVGVYALSLAVAAGLYRVAGVSWAWLPLLSLGTRARNIYGLGLFNDGWAMLFAHAGVLAAGLDWWGVATVLLSAGVSVKMNVVLFLPAFGVLVLRRHGWRGVVWLGSLGAAVQAAVGLPFLLSAPKDYIAGAFNLGRLFTHRWSINWQHVPEDVFGSEAFRTALLVGHLAMLVGLGLSQWRLVGDTAAAKSGTSLQGAMVVRSLLLCNFVGVVFARSLHYQFLVWYWAALPVLAGSTRLPMLVMAPVVYYLERAWNVHEPEPWSAAAIAACHLIILAAQALAPKLRPDAMAARSRVGAALVAWVPAGLLGFK</sequence>
<evidence type="ECO:0000313" key="12">
    <source>
        <dbReference type="EMBL" id="KAA0154979.1"/>
    </source>
</evidence>
<evidence type="ECO:0000256" key="6">
    <source>
        <dbReference type="ARBA" id="ARBA00022692"/>
    </source>
</evidence>
<keyword evidence="6 11" id="KW-0812">Transmembrane</keyword>
<dbReference type="PANTHER" id="PTHR12646">
    <property type="entry name" value="NOT56 - RELATED"/>
    <property type="match status" value="1"/>
</dbReference>
<keyword evidence="13" id="KW-1185">Reference proteome</keyword>
<dbReference type="EMBL" id="VLTN01000009">
    <property type="protein sequence ID" value="KAA0154979.1"/>
    <property type="molecule type" value="Genomic_DNA"/>
</dbReference>
<dbReference type="InterPro" id="IPR007873">
    <property type="entry name" value="Glycosyltransferase_ALG3"/>
</dbReference>
<keyword evidence="9 11" id="KW-0472">Membrane</keyword>
<feature type="transmembrane region" description="Helical" evidence="11">
    <location>
        <begin position="137"/>
        <end position="163"/>
    </location>
</feature>
<proteinExistence type="predicted"/>
<reference evidence="12 13" key="1">
    <citation type="submission" date="2019-07" db="EMBL/GenBank/DDBJ databases">
        <title>Genomes of Cafeteria roenbergensis.</title>
        <authorList>
            <person name="Fischer M.G."/>
            <person name="Hackl T."/>
            <person name="Roman M."/>
        </authorList>
    </citation>
    <scope>NUCLEOTIDE SEQUENCE [LARGE SCALE GENOMIC DNA]</scope>
    <source>
        <strain evidence="12 13">BVI</strain>
    </source>
</reference>
<accession>A0A5A8CQL0</accession>
<evidence type="ECO:0000256" key="9">
    <source>
        <dbReference type="ARBA" id="ARBA00023136"/>
    </source>
</evidence>